<keyword evidence="2" id="KW-1185">Reference proteome</keyword>
<dbReference type="EMBL" id="PIPS01000001">
    <property type="protein sequence ID" value="RUO45476.1"/>
    <property type="molecule type" value="Genomic_DNA"/>
</dbReference>
<dbReference type="InterPro" id="IPR027417">
    <property type="entry name" value="P-loop_NTPase"/>
</dbReference>
<protein>
    <submittedName>
        <fullName evidence="1">SOS-response cell division inhibitor</fullName>
    </submittedName>
</protein>
<comment type="caution">
    <text evidence="1">The sequence shown here is derived from an EMBL/GenBank/DDBJ whole genome shotgun (WGS) entry which is preliminary data.</text>
</comment>
<evidence type="ECO:0000313" key="2">
    <source>
        <dbReference type="Proteomes" id="UP000286680"/>
    </source>
</evidence>
<dbReference type="Gene3D" id="3.40.50.300">
    <property type="entry name" value="P-loop containing nucleotide triphosphate hydrolases"/>
    <property type="match status" value="1"/>
</dbReference>
<evidence type="ECO:0000313" key="1">
    <source>
        <dbReference type="EMBL" id="RUO45476.1"/>
    </source>
</evidence>
<organism evidence="1 2">
    <name type="scientific">Idiomarina aquatica</name>
    <dbReference type="NCBI Taxonomy" id="1327752"/>
    <lineage>
        <taxon>Bacteria</taxon>
        <taxon>Pseudomonadati</taxon>
        <taxon>Pseudomonadota</taxon>
        <taxon>Gammaproteobacteria</taxon>
        <taxon>Alteromonadales</taxon>
        <taxon>Idiomarinaceae</taxon>
        <taxon>Idiomarina</taxon>
    </lineage>
</organism>
<dbReference type="SUPFAM" id="SSF52540">
    <property type="entry name" value="P-loop containing nucleoside triphosphate hydrolases"/>
    <property type="match status" value="1"/>
</dbReference>
<dbReference type="RefSeq" id="WP_105305468.1">
    <property type="nucleotide sequence ID" value="NZ_PIPS01000001.1"/>
</dbReference>
<gene>
    <name evidence="1" type="ORF">CWE23_05610</name>
</gene>
<sequence length="150" mass="16711">MKFQHTTKIHHPGLWQSAGQTASQQAAVSSVIASEATFNPTNDQHAEVVAACVNGESEKWITIVGGSREFIAELLAAGIPKQRIRWLRTGDHTQREWALEQATLAGTSAVIVGWLDGLEQRFCQRIKMACRLSQTKSFLFEEDTLFPHLH</sequence>
<accession>A0AA94EH91</accession>
<dbReference type="Proteomes" id="UP000286680">
    <property type="component" value="Unassembled WGS sequence"/>
</dbReference>
<reference evidence="2" key="1">
    <citation type="journal article" date="2018" name="Front. Microbiol.">
        <title>Genome-Based Analysis Reveals the Taxonomy and Diversity of the Family Idiomarinaceae.</title>
        <authorList>
            <person name="Liu Y."/>
            <person name="Lai Q."/>
            <person name="Shao Z."/>
        </authorList>
    </citation>
    <scope>NUCLEOTIDE SEQUENCE [LARGE SCALE GENOMIC DNA]</scope>
    <source>
        <strain evidence="2">SN-14</strain>
    </source>
</reference>
<dbReference type="AlphaFoldDB" id="A0AA94EH91"/>
<proteinExistence type="predicted"/>
<name>A0AA94EH91_9GAMM</name>